<dbReference type="Proteomes" id="UP000095287">
    <property type="component" value="Unplaced"/>
</dbReference>
<proteinExistence type="predicted"/>
<organism evidence="9 10">
    <name type="scientific">Steinernema glaseri</name>
    <dbReference type="NCBI Taxonomy" id="37863"/>
    <lineage>
        <taxon>Eukaryota</taxon>
        <taxon>Metazoa</taxon>
        <taxon>Ecdysozoa</taxon>
        <taxon>Nematoda</taxon>
        <taxon>Chromadorea</taxon>
        <taxon>Rhabditida</taxon>
        <taxon>Tylenchina</taxon>
        <taxon>Panagrolaimomorpha</taxon>
        <taxon>Strongyloidoidea</taxon>
        <taxon>Steinernematidae</taxon>
        <taxon>Steinernema</taxon>
    </lineage>
</organism>
<keyword evidence="2" id="KW-0813">Transport</keyword>
<dbReference type="GO" id="GO:0016020">
    <property type="term" value="C:membrane"/>
    <property type="evidence" value="ECO:0007669"/>
    <property type="project" value="UniProtKB-SubCell"/>
</dbReference>
<reference evidence="10" key="1">
    <citation type="submission" date="2016-11" db="UniProtKB">
        <authorList>
            <consortium name="WormBaseParasite"/>
        </authorList>
    </citation>
    <scope>IDENTIFICATION</scope>
</reference>
<dbReference type="AlphaFoldDB" id="A0A1I7ZW20"/>
<keyword evidence="6 7" id="KW-0472">Membrane</keyword>
<keyword evidence="3 7" id="KW-0812">Transmembrane</keyword>
<evidence type="ECO:0000256" key="3">
    <source>
        <dbReference type="ARBA" id="ARBA00022692"/>
    </source>
</evidence>
<keyword evidence="9" id="KW-1185">Reference proteome</keyword>
<evidence type="ECO:0000256" key="5">
    <source>
        <dbReference type="ARBA" id="ARBA00022989"/>
    </source>
</evidence>
<evidence type="ECO:0000313" key="9">
    <source>
        <dbReference type="Proteomes" id="UP000095287"/>
    </source>
</evidence>
<evidence type="ECO:0000256" key="2">
    <source>
        <dbReference type="ARBA" id="ARBA00022448"/>
    </source>
</evidence>
<evidence type="ECO:0000256" key="6">
    <source>
        <dbReference type="ARBA" id="ARBA00023136"/>
    </source>
</evidence>
<feature type="transmembrane region" description="Helical" evidence="7">
    <location>
        <begin position="30"/>
        <end position="48"/>
    </location>
</feature>
<dbReference type="Gene3D" id="1.20.120.1770">
    <property type="match status" value="1"/>
</dbReference>
<feature type="domain" description="Cytochrome b561" evidence="8">
    <location>
        <begin position="1"/>
        <end position="124"/>
    </location>
</feature>
<evidence type="ECO:0000256" key="7">
    <source>
        <dbReference type="SAM" id="Phobius"/>
    </source>
</evidence>
<evidence type="ECO:0000256" key="1">
    <source>
        <dbReference type="ARBA" id="ARBA00004370"/>
    </source>
</evidence>
<feature type="transmembrane region" description="Helical" evidence="7">
    <location>
        <begin position="102"/>
        <end position="125"/>
    </location>
</feature>
<sequence>MVVGLVSIFVVHEWRWLGPKVGGGSHNSSATAYHTIFGLLSVLLAWIQPLNSLLRCGPQHRLRPLFNWAHRSVGVVSFLFASAAIFIACVYFYKHLTSSRNAVIFACLCVGFIVGCAILLEIIAWKARSKKQFLLPEDPEAEKHLDSSADPDYHYLAQGVIFSIVTAALIGFCSALSAIIAQKD</sequence>
<dbReference type="WBParaSite" id="L893_g30326.t1">
    <property type="protein sequence ID" value="L893_g30326.t1"/>
    <property type="gene ID" value="L893_g30326"/>
</dbReference>
<dbReference type="SMART" id="SM00665">
    <property type="entry name" value="B561"/>
    <property type="match status" value="1"/>
</dbReference>
<name>A0A1I7ZW20_9BILA</name>
<feature type="transmembrane region" description="Helical" evidence="7">
    <location>
        <begin position="155"/>
        <end position="181"/>
    </location>
</feature>
<protein>
    <submittedName>
        <fullName evidence="10">Cytochrome b561 domain-containing protein</fullName>
    </submittedName>
</protein>
<evidence type="ECO:0000259" key="8">
    <source>
        <dbReference type="PROSITE" id="PS50939"/>
    </source>
</evidence>
<accession>A0A1I7ZW20</accession>
<dbReference type="CDD" id="cd08760">
    <property type="entry name" value="Cyt_b561_FRRS1_like"/>
    <property type="match status" value="1"/>
</dbReference>
<keyword evidence="5 7" id="KW-1133">Transmembrane helix</keyword>
<keyword evidence="4" id="KW-0249">Electron transport</keyword>
<comment type="subcellular location">
    <subcellularLocation>
        <location evidence="1">Membrane</location>
    </subcellularLocation>
</comment>
<evidence type="ECO:0000313" key="10">
    <source>
        <dbReference type="WBParaSite" id="L893_g30326.t1"/>
    </source>
</evidence>
<dbReference type="InterPro" id="IPR006593">
    <property type="entry name" value="Cyt_b561/ferric_Rdtase_TM"/>
</dbReference>
<dbReference type="PROSITE" id="PS50939">
    <property type="entry name" value="CYTOCHROME_B561"/>
    <property type="match status" value="1"/>
</dbReference>
<feature type="transmembrane region" description="Helical" evidence="7">
    <location>
        <begin position="68"/>
        <end position="93"/>
    </location>
</feature>
<evidence type="ECO:0000256" key="4">
    <source>
        <dbReference type="ARBA" id="ARBA00022982"/>
    </source>
</evidence>